<gene>
    <name evidence="6" type="ORF">FYJ69_04880</name>
</gene>
<reference evidence="6 7" key="1">
    <citation type="submission" date="2019-08" db="EMBL/GenBank/DDBJ databases">
        <title>In-depth cultivation of the pig gut microbiome towards novel bacterial diversity and tailored functional studies.</title>
        <authorList>
            <person name="Wylensek D."/>
            <person name="Hitch T.C.A."/>
            <person name="Clavel T."/>
        </authorList>
    </citation>
    <scope>NUCLEOTIDE SEQUENCE [LARGE SCALE GENOMIC DNA]</scope>
    <source>
        <strain evidence="6 7">WB01_CNA04</strain>
    </source>
</reference>
<dbReference type="EMBL" id="VUND01000002">
    <property type="protein sequence ID" value="MST60247.1"/>
    <property type="molecule type" value="Genomic_DNA"/>
</dbReference>
<keyword evidence="3" id="KW-0378">Hydrolase</keyword>
<dbReference type="RefSeq" id="WP_154540640.1">
    <property type="nucleotide sequence ID" value="NZ_VUND01000002.1"/>
</dbReference>
<name>A0A6N7XAH5_9ACTN</name>
<organism evidence="6 7">
    <name type="scientific">Parafannyhessea umbonata</name>
    <dbReference type="NCBI Taxonomy" id="604330"/>
    <lineage>
        <taxon>Bacteria</taxon>
        <taxon>Bacillati</taxon>
        <taxon>Actinomycetota</taxon>
        <taxon>Coriobacteriia</taxon>
        <taxon>Coriobacteriales</taxon>
        <taxon>Atopobiaceae</taxon>
        <taxon>Parafannyhessea</taxon>
    </lineage>
</organism>
<proteinExistence type="inferred from homology"/>
<evidence type="ECO:0000256" key="2">
    <source>
        <dbReference type="ARBA" id="ARBA00013064"/>
    </source>
</evidence>
<evidence type="ECO:0000313" key="6">
    <source>
        <dbReference type="EMBL" id="MST60247.1"/>
    </source>
</evidence>
<comment type="similarity">
    <text evidence="1">Belongs to the metallo-dependent hydrolases superfamily. CpsB/CapC family.</text>
</comment>
<protein>
    <recommendedName>
        <fullName evidence="2">protein-tyrosine-phosphatase</fullName>
        <ecNumber evidence="2">3.1.3.48</ecNumber>
    </recommendedName>
</protein>
<dbReference type="GO" id="GO:0030145">
    <property type="term" value="F:manganese ion binding"/>
    <property type="evidence" value="ECO:0007669"/>
    <property type="project" value="InterPro"/>
</dbReference>
<keyword evidence="4" id="KW-0904">Protein phosphatase</keyword>
<evidence type="ECO:0000256" key="1">
    <source>
        <dbReference type="ARBA" id="ARBA00005750"/>
    </source>
</evidence>
<sequence length="217" mass="24656">MRDIHCHILPGVDDGSPDLEYSLAMLSAAREAGVASIVCTPHCRDPYFDYDRMLAAFDALHAAAPDFPLYMGFEVNHAKLMQLGVEEWAPRLGCRRTGQFLLELDTHCTADSMGEYERTIYELQGMGWRVVIAHPERYDAIRKNPELARRFLQLDCDLQASADFIRGGRLGNSGKTAKRLFQLGLYRYIASDAHTVEHYSLLCRACEEYRVRPAHML</sequence>
<dbReference type="PIRSF" id="PIRSF016557">
    <property type="entry name" value="Caps_synth_CpsB"/>
    <property type="match status" value="1"/>
</dbReference>
<dbReference type="Pfam" id="PF19567">
    <property type="entry name" value="CpsB_CapC"/>
    <property type="match status" value="1"/>
</dbReference>
<dbReference type="InterPro" id="IPR016667">
    <property type="entry name" value="Caps_polysacc_synth_CpsB/CapC"/>
</dbReference>
<dbReference type="Gene3D" id="3.20.20.140">
    <property type="entry name" value="Metal-dependent hydrolases"/>
    <property type="match status" value="1"/>
</dbReference>
<dbReference type="AlphaFoldDB" id="A0A6N7XAH5"/>
<comment type="catalytic activity">
    <reaction evidence="5">
        <text>O-phospho-L-tyrosyl-[protein] + H2O = L-tyrosyl-[protein] + phosphate</text>
        <dbReference type="Rhea" id="RHEA:10684"/>
        <dbReference type="Rhea" id="RHEA-COMP:10136"/>
        <dbReference type="Rhea" id="RHEA-COMP:20101"/>
        <dbReference type="ChEBI" id="CHEBI:15377"/>
        <dbReference type="ChEBI" id="CHEBI:43474"/>
        <dbReference type="ChEBI" id="CHEBI:46858"/>
        <dbReference type="ChEBI" id="CHEBI:61978"/>
        <dbReference type="EC" id="3.1.3.48"/>
    </reaction>
</comment>
<dbReference type="InterPro" id="IPR016195">
    <property type="entry name" value="Pol/histidinol_Pase-like"/>
</dbReference>
<dbReference type="PANTHER" id="PTHR39181">
    <property type="entry name" value="TYROSINE-PROTEIN PHOSPHATASE YWQE"/>
    <property type="match status" value="1"/>
</dbReference>
<comment type="caution">
    <text evidence="6">The sequence shown here is derived from an EMBL/GenBank/DDBJ whole genome shotgun (WGS) entry which is preliminary data.</text>
</comment>
<dbReference type="GO" id="GO:0004725">
    <property type="term" value="F:protein tyrosine phosphatase activity"/>
    <property type="evidence" value="ECO:0007669"/>
    <property type="project" value="UniProtKB-EC"/>
</dbReference>
<evidence type="ECO:0000256" key="5">
    <source>
        <dbReference type="ARBA" id="ARBA00051722"/>
    </source>
</evidence>
<dbReference type="Proteomes" id="UP000434342">
    <property type="component" value="Unassembled WGS sequence"/>
</dbReference>
<dbReference type="SUPFAM" id="SSF89550">
    <property type="entry name" value="PHP domain-like"/>
    <property type="match status" value="1"/>
</dbReference>
<evidence type="ECO:0000313" key="7">
    <source>
        <dbReference type="Proteomes" id="UP000434342"/>
    </source>
</evidence>
<dbReference type="PANTHER" id="PTHR39181:SF1">
    <property type="entry name" value="TYROSINE-PROTEIN PHOSPHATASE YWQE"/>
    <property type="match status" value="1"/>
</dbReference>
<evidence type="ECO:0000256" key="4">
    <source>
        <dbReference type="ARBA" id="ARBA00022912"/>
    </source>
</evidence>
<dbReference type="EC" id="3.1.3.48" evidence="2"/>
<accession>A0A6N7XAH5</accession>
<evidence type="ECO:0000256" key="3">
    <source>
        <dbReference type="ARBA" id="ARBA00022801"/>
    </source>
</evidence>